<feature type="non-terminal residue" evidence="6">
    <location>
        <position position="279"/>
    </location>
</feature>
<dbReference type="PANTHER" id="PTHR10361">
    <property type="entry name" value="SODIUM-BILE ACID COTRANSPORTER"/>
    <property type="match status" value="1"/>
</dbReference>
<dbReference type="InterPro" id="IPR004710">
    <property type="entry name" value="Bilac:Na_transpt"/>
</dbReference>
<evidence type="ECO:0000313" key="6">
    <source>
        <dbReference type="EMBL" id="GAF99441.1"/>
    </source>
</evidence>
<keyword evidence="4 5" id="KW-0472">Membrane</keyword>
<feature type="transmembrane region" description="Helical" evidence="5">
    <location>
        <begin position="236"/>
        <end position="262"/>
    </location>
</feature>
<name>X0UJH2_9ZZZZ</name>
<evidence type="ECO:0000256" key="2">
    <source>
        <dbReference type="ARBA" id="ARBA00022692"/>
    </source>
</evidence>
<protein>
    <recommendedName>
        <fullName evidence="7">Bile acid:sodium symporter</fullName>
    </recommendedName>
</protein>
<dbReference type="InterPro" id="IPR002657">
    <property type="entry name" value="BilAc:Na_symport/Acr3"/>
</dbReference>
<comment type="caution">
    <text evidence="6">The sequence shown here is derived from an EMBL/GenBank/DDBJ whole genome shotgun (WGS) entry which is preliminary data.</text>
</comment>
<dbReference type="AlphaFoldDB" id="X0UJH2"/>
<feature type="transmembrane region" description="Helical" evidence="5">
    <location>
        <begin position="206"/>
        <end position="224"/>
    </location>
</feature>
<keyword evidence="2 5" id="KW-0812">Transmembrane</keyword>
<keyword evidence="3 5" id="KW-1133">Transmembrane helix</keyword>
<comment type="subcellular location">
    <subcellularLocation>
        <location evidence="1">Membrane</location>
        <topology evidence="1">Multi-pass membrane protein</topology>
    </subcellularLocation>
</comment>
<evidence type="ECO:0000256" key="5">
    <source>
        <dbReference type="SAM" id="Phobius"/>
    </source>
</evidence>
<accession>X0UJH2</accession>
<feature type="transmembrane region" description="Helical" evidence="5">
    <location>
        <begin position="42"/>
        <end position="64"/>
    </location>
</feature>
<proteinExistence type="predicted"/>
<feature type="transmembrane region" description="Helical" evidence="5">
    <location>
        <begin position="135"/>
        <end position="162"/>
    </location>
</feature>
<dbReference type="PANTHER" id="PTHR10361:SF28">
    <property type="entry name" value="P3 PROTEIN-RELATED"/>
    <property type="match status" value="1"/>
</dbReference>
<gene>
    <name evidence="6" type="ORF">S01H1_20465</name>
</gene>
<feature type="non-terminal residue" evidence="6">
    <location>
        <position position="1"/>
    </location>
</feature>
<evidence type="ECO:0000256" key="1">
    <source>
        <dbReference type="ARBA" id="ARBA00004141"/>
    </source>
</evidence>
<reference evidence="6" key="1">
    <citation type="journal article" date="2014" name="Front. Microbiol.">
        <title>High frequency of phylogenetically diverse reductive dehalogenase-homologous genes in deep subseafloor sedimentary metagenomes.</title>
        <authorList>
            <person name="Kawai M."/>
            <person name="Futagami T."/>
            <person name="Toyoda A."/>
            <person name="Takaki Y."/>
            <person name="Nishi S."/>
            <person name="Hori S."/>
            <person name="Arai W."/>
            <person name="Tsubouchi T."/>
            <person name="Morono Y."/>
            <person name="Uchiyama I."/>
            <person name="Ito T."/>
            <person name="Fujiyama A."/>
            <person name="Inagaki F."/>
            <person name="Takami H."/>
        </authorList>
    </citation>
    <scope>NUCLEOTIDE SEQUENCE</scope>
    <source>
        <strain evidence="6">Expedition CK06-06</strain>
    </source>
</reference>
<dbReference type="Gene3D" id="1.20.1530.20">
    <property type="match status" value="1"/>
</dbReference>
<feature type="transmembrane region" description="Helical" evidence="5">
    <location>
        <begin position="107"/>
        <end position="128"/>
    </location>
</feature>
<feature type="transmembrane region" description="Helical" evidence="5">
    <location>
        <begin position="174"/>
        <end position="194"/>
    </location>
</feature>
<dbReference type="GO" id="GO:0016020">
    <property type="term" value="C:membrane"/>
    <property type="evidence" value="ECO:0007669"/>
    <property type="project" value="UniProtKB-SubCell"/>
</dbReference>
<dbReference type="Pfam" id="PF01758">
    <property type="entry name" value="SBF"/>
    <property type="match status" value="1"/>
</dbReference>
<sequence>LKKMIQHKMVFNVKVIQAQAGSEFFKYAKFIEKPYRHILDRLFFTAIILFLFLIMLGIGMTLTLKEFILVFKHPRGIIIGPIIQFGLLPLLAFLLCILAGFHETYPFIFAGIMLVACSPGGVISNLMTYWGKGDLALSISMTAVTTVLSIFFTPFLLALYTYNLPEAGIPAIEVFKQIMVLVLIPLFIGMLVKSKAPVIAKKSEKFLSMLGIIALLFIICAGVLDNLDKFMDTTRYGLKFHVVLFLLPFSGMIFSIIFAKLLRINNFQTRAIGLETGIR</sequence>
<feature type="transmembrane region" description="Helical" evidence="5">
    <location>
        <begin position="76"/>
        <end position="101"/>
    </location>
</feature>
<dbReference type="EMBL" id="BARS01011201">
    <property type="protein sequence ID" value="GAF99441.1"/>
    <property type="molecule type" value="Genomic_DNA"/>
</dbReference>
<evidence type="ECO:0008006" key="7">
    <source>
        <dbReference type="Google" id="ProtNLM"/>
    </source>
</evidence>
<evidence type="ECO:0000256" key="3">
    <source>
        <dbReference type="ARBA" id="ARBA00022989"/>
    </source>
</evidence>
<organism evidence="6">
    <name type="scientific">marine sediment metagenome</name>
    <dbReference type="NCBI Taxonomy" id="412755"/>
    <lineage>
        <taxon>unclassified sequences</taxon>
        <taxon>metagenomes</taxon>
        <taxon>ecological metagenomes</taxon>
    </lineage>
</organism>
<evidence type="ECO:0000256" key="4">
    <source>
        <dbReference type="ARBA" id="ARBA00023136"/>
    </source>
</evidence>
<dbReference type="InterPro" id="IPR038770">
    <property type="entry name" value="Na+/solute_symporter_sf"/>
</dbReference>